<keyword evidence="2" id="KW-0677">Repeat</keyword>
<keyword evidence="4" id="KW-0802">TPR repeat</keyword>
<accession>A0A251X6H3</accession>
<sequence length="441" mass="47733">MLTFWIIAVVLTLLALAFVIPPLLSREKLTETVERREMNVAIYQERLDELQLELDKQNISAQQFATAKLELDQTLLQEVTAESPAPVVLPSRWQWPSAVAVAVLVPAIAMGLYVRYGEFALLSPEAVKTAAPHGEAAGMDSVLASVQQLAERLQQQPDDVDGWIMLARSYSMLEDAQAAAEAYAKAIALMTTQDPDILAEYAEVLAAVHGGKMQGQPEILVQAALHLDPDNQRALFFAGIAATQRQAFAEAVVHWERLLGLVPDDQGEIKAVLQEQVAKAREFAASGVTPSASDSKPESASASIPASQAATETTENVTESTPVSDPIQIQVHVALSPDAQSQVAETDTVFILIRAADGPPMPLAVVRKTVAELPFTVTLSESMAMMPNMTLANFANVYAMARVSRSGQPTAQPGDWQGKSDTFNPREQRDVIQIVMGERVD</sequence>
<keyword evidence="7" id="KW-0812">Transmembrane</keyword>
<dbReference type="PANTHER" id="PTHR47870">
    <property type="entry name" value="CYTOCHROME C-TYPE BIOGENESIS PROTEIN CCMH"/>
    <property type="match status" value="1"/>
</dbReference>
<dbReference type="Proteomes" id="UP000194798">
    <property type="component" value="Unassembled WGS sequence"/>
</dbReference>
<evidence type="ECO:0000256" key="4">
    <source>
        <dbReference type="ARBA" id="ARBA00022803"/>
    </source>
</evidence>
<reference evidence="10 11" key="1">
    <citation type="submission" date="2016-12" db="EMBL/GenBank/DDBJ databases">
        <title>Thioflexothrix psekupsii D3 genome sequencing and assembly.</title>
        <authorList>
            <person name="Fomenkov A."/>
            <person name="Vincze T."/>
            <person name="Grabovich M."/>
            <person name="Anton B.P."/>
            <person name="Dubinina G."/>
            <person name="Orlova M."/>
            <person name="Belousova E."/>
            <person name="Roberts R.J."/>
        </authorList>
    </citation>
    <scope>NUCLEOTIDE SEQUENCE [LARGE SCALE GENOMIC DNA]</scope>
    <source>
        <strain evidence="10">D3</strain>
    </source>
</reference>
<dbReference type="InterPro" id="IPR051263">
    <property type="entry name" value="C-type_cytochrome_biogenesis"/>
</dbReference>
<evidence type="ECO:0000313" key="10">
    <source>
        <dbReference type="EMBL" id="OUD13197.1"/>
    </source>
</evidence>
<dbReference type="Pfam" id="PF23892">
    <property type="entry name" value="Ig_CycH"/>
    <property type="match status" value="1"/>
</dbReference>
<name>A0A251X6H3_9GAMM</name>
<evidence type="ECO:0000256" key="7">
    <source>
        <dbReference type="SAM" id="Phobius"/>
    </source>
</evidence>
<feature type="domain" description="Cytochrome c-type biogenesis protein H TPR" evidence="9">
    <location>
        <begin position="149"/>
        <end position="266"/>
    </location>
</feature>
<feature type="compositionally biased region" description="Low complexity" evidence="6">
    <location>
        <begin position="298"/>
        <end position="310"/>
    </location>
</feature>
<evidence type="ECO:0000256" key="1">
    <source>
        <dbReference type="ARBA" id="ARBA00004196"/>
    </source>
</evidence>
<dbReference type="OrthoDB" id="9776053at2"/>
<dbReference type="SUPFAM" id="SSF48452">
    <property type="entry name" value="TPR-like"/>
    <property type="match status" value="1"/>
</dbReference>
<keyword evidence="7" id="KW-0472">Membrane</keyword>
<dbReference type="PANTHER" id="PTHR47870:SF4">
    <property type="entry name" value="CYTOCHROME C-TYPE BIOGENESIS PROTEIN CYCH"/>
    <property type="match status" value="1"/>
</dbReference>
<dbReference type="GO" id="GO:0005886">
    <property type="term" value="C:plasma membrane"/>
    <property type="evidence" value="ECO:0007669"/>
    <property type="project" value="TreeGrafter"/>
</dbReference>
<feature type="transmembrane region" description="Helical" evidence="7">
    <location>
        <begin position="93"/>
        <end position="114"/>
    </location>
</feature>
<feature type="region of interest" description="Disordered" evidence="6">
    <location>
        <begin position="406"/>
        <end position="428"/>
    </location>
</feature>
<dbReference type="Gene3D" id="1.25.40.10">
    <property type="entry name" value="Tetratricopeptide repeat domain"/>
    <property type="match status" value="1"/>
</dbReference>
<dbReference type="InterPro" id="IPR011990">
    <property type="entry name" value="TPR-like_helical_dom_sf"/>
</dbReference>
<evidence type="ECO:0000313" key="11">
    <source>
        <dbReference type="Proteomes" id="UP000194798"/>
    </source>
</evidence>
<keyword evidence="3" id="KW-0201">Cytochrome c-type biogenesis</keyword>
<evidence type="ECO:0000259" key="9">
    <source>
        <dbReference type="Pfam" id="PF23914"/>
    </source>
</evidence>
<evidence type="ECO:0000256" key="3">
    <source>
        <dbReference type="ARBA" id="ARBA00022748"/>
    </source>
</evidence>
<dbReference type="InterPro" id="IPR056413">
    <property type="entry name" value="TPR_CcmH_CycH"/>
</dbReference>
<dbReference type="EMBL" id="MSLT01000018">
    <property type="protein sequence ID" value="OUD13197.1"/>
    <property type="molecule type" value="Genomic_DNA"/>
</dbReference>
<protein>
    <submittedName>
        <fullName evidence="10">C-type cytochrome biogenesis protein CcmI</fullName>
    </submittedName>
</protein>
<dbReference type="Pfam" id="PF23914">
    <property type="entry name" value="TPR_CcmH_CycH"/>
    <property type="match status" value="1"/>
</dbReference>
<comment type="subcellular location">
    <subcellularLocation>
        <location evidence="1">Cell envelope</location>
    </subcellularLocation>
</comment>
<evidence type="ECO:0000256" key="6">
    <source>
        <dbReference type="SAM" id="MobiDB-lite"/>
    </source>
</evidence>
<comment type="caution">
    <text evidence="10">The sequence shown here is derived from an EMBL/GenBank/DDBJ whole genome shotgun (WGS) entry which is preliminary data.</text>
</comment>
<proteinExistence type="predicted"/>
<keyword evidence="5" id="KW-0175">Coiled coil</keyword>
<dbReference type="InterPro" id="IPR017560">
    <property type="entry name" value="Cyt_c_biogenesis_CcmI"/>
</dbReference>
<gene>
    <name evidence="10" type="ORF">TPSD3_11185</name>
</gene>
<evidence type="ECO:0000256" key="2">
    <source>
        <dbReference type="ARBA" id="ARBA00022737"/>
    </source>
</evidence>
<keyword evidence="11" id="KW-1185">Reference proteome</keyword>
<feature type="domain" description="Cytochrome c-type biogenesis protein H Ig-like" evidence="8">
    <location>
        <begin position="329"/>
        <end position="434"/>
    </location>
</feature>
<organism evidence="10 11">
    <name type="scientific">Thioflexithrix psekupsensis</name>
    <dbReference type="NCBI Taxonomy" id="1570016"/>
    <lineage>
        <taxon>Bacteria</taxon>
        <taxon>Pseudomonadati</taxon>
        <taxon>Pseudomonadota</taxon>
        <taxon>Gammaproteobacteria</taxon>
        <taxon>Thiotrichales</taxon>
        <taxon>Thioflexithrix</taxon>
    </lineage>
</organism>
<dbReference type="GO" id="GO:0030313">
    <property type="term" value="C:cell envelope"/>
    <property type="evidence" value="ECO:0007669"/>
    <property type="project" value="UniProtKB-SubCell"/>
</dbReference>
<dbReference type="NCBIfam" id="TIGR03142">
    <property type="entry name" value="cytochro_ccmI"/>
    <property type="match status" value="1"/>
</dbReference>
<evidence type="ECO:0000259" key="8">
    <source>
        <dbReference type="Pfam" id="PF23892"/>
    </source>
</evidence>
<feature type="coiled-coil region" evidence="5">
    <location>
        <begin position="26"/>
        <end position="60"/>
    </location>
</feature>
<evidence type="ECO:0000256" key="5">
    <source>
        <dbReference type="SAM" id="Coils"/>
    </source>
</evidence>
<feature type="compositionally biased region" description="Polar residues" evidence="6">
    <location>
        <begin position="311"/>
        <end position="323"/>
    </location>
</feature>
<feature type="region of interest" description="Disordered" evidence="6">
    <location>
        <begin position="287"/>
        <end position="323"/>
    </location>
</feature>
<dbReference type="AlphaFoldDB" id="A0A251X6H3"/>
<keyword evidence="7" id="KW-1133">Transmembrane helix</keyword>
<dbReference type="InterPro" id="IPR056412">
    <property type="entry name" value="Ig_CycH"/>
</dbReference>
<dbReference type="GO" id="GO:0017004">
    <property type="term" value="P:cytochrome complex assembly"/>
    <property type="evidence" value="ECO:0007669"/>
    <property type="project" value="UniProtKB-KW"/>
</dbReference>
<dbReference type="RefSeq" id="WP_086488644.1">
    <property type="nucleotide sequence ID" value="NZ_MSLT01000018.1"/>
</dbReference>